<gene>
    <name evidence="2" type="ORF">HK414_27240</name>
</gene>
<sequence length="120" mass="12506">MRPIALVFTAVLLAACAHPRNTLDLPVGASREQVIARAGQPTRVLPLPGGGQRLQYSGQPMAQYAFMVDPDATGRVVRARQVLTAAEFARIEPGTGPAPTSSASSGRPRAWTASAAGTAR</sequence>
<organism evidence="2 3">
    <name type="scientific">Ramlibacter terrae</name>
    <dbReference type="NCBI Taxonomy" id="2732511"/>
    <lineage>
        <taxon>Bacteria</taxon>
        <taxon>Pseudomonadati</taxon>
        <taxon>Pseudomonadota</taxon>
        <taxon>Betaproteobacteria</taxon>
        <taxon>Burkholderiales</taxon>
        <taxon>Comamonadaceae</taxon>
        <taxon>Ramlibacter</taxon>
    </lineage>
</organism>
<evidence type="ECO:0000256" key="1">
    <source>
        <dbReference type="SAM" id="MobiDB-lite"/>
    </source>
</evidence>
<dbReference type="EMBL" id="CP053418">
    <property type="protein sequence ID" value="QJW85619.1"/>
    <property type="molecule type" value="Genomic_DNA"/>
</dbReference>
<reference evidence="2 3" key="1">
    <citation type="submission" date="2020-05" db="EMBL/GenBank/DDBJ databases">
        <title>Ramlibacter rhizophilus sp. nov., isolated from rhizosphere soil of national flower Mugunghwa from South Korea.</title>
        <authorList>
            <person name="Zheng-Fei Y."/>
            <person name="Huan T."/>
        </authorList>
    </citation>
    <scope>NUCLEOTIDE SEQUENCE [LARGE SCALE GENOMIC DNA]</scope>
    <source>
        <strain evidence="2 3">H242</strain>
    </source>
</reference>
<feature type="region of interest" description="Disordered" evidence="1">
    <location>
        <begin position="90"/>
        <end position="120"/>
    </location>
</feature>
<keyword evidence="3" id="KW-1185">Reference proteome</keyword>
<evidence type="ECO:0008006" key="4">
    <source>
        <dbReference type="Google" id="ProtNLM"/>
    </source>
</evidence>
<accession>A0ABX6P624</accession>
<name>A0ABX6P624_9BURK</name>
<evidence type="ECO:0000313" key="2">
    <source>
        <dbReference type="EMBL" id="QJW85619.1"/>
    </source>
</evidence>
<protein>
    <recommendedName>
        <fullName evidence="4">Outer membrane protein assembly factor BamE</fullName>
    </recommendedName>
</protein>
<dbReference type="Proteomes" id="UP000500826">
    <property type="component" value="Chromosome"/>
</dbReference>
<dbReference type="PROSITE" id="PS51257">
    <property type="entry name" value="PROKAR_LIPOPROTEIN"/>
    <property type="match status" value="1"/>
</dbReference>
<evidence type="ECO:0000313" key="3">
    <source>
        <dbReference type="Proteomes" id="UP000500826"/>
    </source>
</evidence>
<proteinExistence type="predicted"/>
<reference evidence="2 3" key="2">
    <citation type="submission" date="2020-05" db="EMBL/GenBank/DDBJ databases">
        <authorList>
            <person name="Khan S.A."/>
            <person name="Jeon C.O."/>
            <person name="Chun B.H."/>
        </authorList>
    </citation>
    <scope>NUCLEOTIDE SEQUENCE [LARGE SCALE GENOMIC DNA]</scope>
    <source>
        <strain evidence="2 3">H242</strain>
    </source>
</reference>